<feature type="domain" description="Histidine kinase/HSP90-like ATPase" evidence="2">
    <location>
        <begin position="308"/>
        <end position="390"/>
    </location>
</feature>
<feature type="transmembrane region" description="Helical" evidence="1">
    <location>
        <begin position="161"/>
        <end position="179"/>
    </location>
</feature>
<proteinExistence type="predicted"/>
<gene>
    <name evidence="3" type="ORF">ACFO0B_18235</name>
</gene>
<dbReference type="SUPFAM" id="SSF55874">
    <property type="entry name" value="ATPase domain of HSP90 chaperone/DNA topoisomerase II/histidine kinase"/>
    <property type="match status" value="1"/>
</dbReference>
<feature type="transmembrane region" description="Helical" evidence="1">
    <location>
        <begin position="132"/>
        <end position="149"/>
    </location>
</feature>
<comment type="caution">
    <text evidence="3">The sequence shown here is derived from an EMBL/GenBank/DDBJ whole genome shotgun (WGS) entry which is preliminary data.</text>
</comment>
<sequence>MSAALLTETDSAAERVLRIFARFVAAGYVFYLGLLLPDIVRGAQVTAWWWTPIALIAVYGTGFALGIASFGGTERRLRLLAGAAAAGYLVAVLLWWPAWNGGQLAELRGMWFSQFNGLASLAAAASWRPRWAVAHLVVAAVVVQGINHLVRSGASDLLPEIAWSIGFCLLPVSAGIMAVRTGRILDETRAETYAAAAGAASARARTVERARFDALTHDGVMSTLLSAARQPMNRLLSTQAAITMAKLDTFRSGGDPATEFDVPGLVSHIRVAVNEVNDRVGVESVVAGDAEAARFPAAAARAVGVGMAEALRNSYRHAGPEAERWVVLHVAADGFRATVGDTGRGFEPAAVPANRLGIAVSIVRQMNELPGGTAVLETAPGAGTRVHLSWSRDA</sequence>
<organism evidence="3 4">
    <name type="scientific">Nocardia jiangsuensis</name>
    <dbReference type="NCBI Taxonomy" id="1691563"/>
    <lineage>
        <taxon>Bacteria</taxon>
        <taxon>Bacillati</taxon>
        <taxon>Actinomycetota</taxon>
        <taxon>Actinomycetes</taxon>
        <taxon>Mycobacteriales</taxon>
        <taxon>Nocardiaceae</taxon>
        <taxon>Nocardia</taxon>
    </lineage>
</organism>
<keyword evidence="1" id="KW-0472">Membrane</keyword>
<name>A0ABV8DWS0_9NOCA</name>
<protein>
    <submittedName>
        <fullName evidence="3">ATP-binding protein</fullName>
    </submittedName>
</protein>
<feature type="transmembrane region" description="Helical" evidence="1">
    <location>
        <begin position="19"/>
        <end position="36"/>
    </location>
</feature>
<evidence type="ECO:0000256" key="1">
    <source>
        <dbReference type="SAM" id="Phobius"/>
    </source>
</evidence>
<dbReference type="InterPro" id="IPR003594">
    <property type="entry name" value="HATPase_dom"/>
</dbReference>
<keyword evidence="4" id="KW-1185">Reference proteome</keyword>
<keyword evidence="1" id="KW-1133">Transmembrane helix</keyword>
<dbReference type="EMBL" id="JBHSAX010000014">
    <property type="protein sequence ID" value="MFC3963932.1"/>
    <property type="molecule type" value="Genomic_DNA"/>
</dbReference>
<dbReference type="Proteomes" id="UP001595696">
    <property type="component" value="Unassembled WGS sequence"/>
</dbReference>
<accession>A0ABV8DWS0</accession>
<dbReference type="RefSeq" id="WP_378613659.1">
    <property type="nucleotide sequence ID" value="NZ_JBHSAX010000014.1"/>
</dbReference>
<feature type="transmembrane region" description="Helical" evidence="1">
    <location>
        <begin position="79"/>
        <end position="98"/>
    </location>
</feature>
<dbReference type="Pfam" id="PF02518">
    <property type="entry name" value="HATPase_c"/>
    <property type="match status" value="1"/>
</dbReference>
<evidence type="ECO:0000313" key="4">
    <source>
        <dbReference type="Proteomes" id="UP001595696"/>
    </source>
</evidence>
<evidence type="ECO:0000259" key="2">
    <source>
        <dbReference type="Pfam" id="PF02518"/>
    </source>
</evidence>
<feature type="transmembrane region" description="Helical" evidence="1">
    <location>
        <begin position="48"/>
        <end position="67"/>
    </location>
</feature>
<dbReference type="GO" id="GO:0005524">
    <property type="term" value="F:ATP binding"/>
    <property type="evidence" value="ECO:0007669"/>
    <property type="project" value="UniProtKB-KW"/>
</dbReference>
<evidence type="ECO:0000313" key="3">
    <source>
        <dbReference type="EMBL" id="MFC3963932.1"/>
    </source>
</evidence>
<dbReference type="InterPro" id="IPR036890">
    <property type="entry name" value="HATPase_C_sf"/>
</dbReference>
<keyword evidence="3" id="KW-0067">ATP-binding</keyword>
<reference evidence="4" key="1">
    <citation type="journal article" date="2019" name="Int. J. Syst. Evol. Microbiol.">
        <title>The Global Catalogue of Microorganisms (GCM) 10K type strain sequencing project: providing services to taxonomists for standard genome sequencing and annotation.</title>
        <authorList>
            <consortium name="The Broad Institute Genomics Platform"/>
            <consortium name="The Broad Institute Genome Sequencing Center for Infectious Disease"/>
            <person name="Wu L."/>
            <person name="Ma J."/>
        </authorList>
    </citation>
    <scope>NUCLEOTIDE SEQUENCE [LARGE SCALE GENOMIC DNA]</scope>
    <source>
        <strain evidence="4">CGMCC 4.7330</strain>
    </source>
</reference>
<dbReference type="Gene3D" id="3.30.565.10">
    <property type="entry name" value="Histidine kinase-like ATPase, C-terminal domain"/>
    <property type="match status" value="1"/>
</dbReference>
<keyword evidence="3" id="KW-0547">Nucleotide-binding</keyword>
<keyword evidence="1" id="KW-0812">Transmembrane</keyword>